<dbReference type="InterPro" id="IPR010998">
    <property type="entry name" value="Integrase_recombinase_N"/>
</dbReference>
<accession>A0A1Y6BCK9</accession>
<evidence type="ECO:0000256" key="4">
    <source>
        <dbReference type="ARBA" id="ARBA00023172"/>
    </source>
</evidence>
<evidence type="ECO:0000256" key="1">
    <source>
        <dbReference type="ARBA" id="ARBA00008857"/>
    </source>
</evidence>
<organism evidence="5 6">
    <name type="scientific">Pseudogulbenkiania subflava DSM 22618</name>
    <dbReference type="NCBI Taxonomy" id="1123014"/>
    <lineage>
        <taxon>Bacteria</taxon>
        <taxon>Pseudomonadati</taxon>
        <taxon>Pseudomonadota</taxon>
        <taxon>Betaproteobacteria</taxon>
        <taxon>Neisseriales</taxon>
        <taxon>Chromobacteriaceae</taxon>
        <taxon>Pseudogulbenkiania</taxon>
    </lineage>
</organism>
<dbReference type="Gene3D" id="1.10.150.130">
    <property type="match status" value="1"/>
</dbReference>
<dbReference type="InterPro" id="IPR013762">
    <property type="entry name" value="Integrase-like_cat_sf"/>
</dbReference>
<dbReference type="InterPro" id="IPR050808">
    <property type="entry name" value="Phage_Integrase"/>
</dbReference>
<gene>
    <name evidence="5" type="ORF">SAMN02745746_00930</name>
</gene>
<dbReference type="InterPro" id="IPR011010">
    <property type="entry name" value="DNA_brk_join_enz"/>
</dbReference>
<comment type="similarity">
    <text evidence="1">Belongs to the 'phage' integrase family.</text>
</comment>
<dbReference type="PANTHER" id="PTHR30629">
    <property type="entry name" value="PROPHAGE INTEGRASE"/>
    <property type="match status" value="1"/>
</dbReference>
<protein>
    <recommendedName>
        <fullName evidence="7">Phage integrase family protein</fullName>
    </recommendedName>
</protein>
<keyword evidence="6" id="KW-1185">Reference proteome</keyword>
<sequence>MGMAIITQERFNKLIDERVADAIRTKKEQSLTDDFGRGRGSFKVRVTRAGHTWFYFRFTDSQGQQKQIPIHIGSVDESQDGKVGWLKAWKIAECWSGYLRDGHRDDLAAYIACKEAEAEAAANAAKAVKAAEAAKTKAGSLRALCNAYVVQLETDGKPSVKEVKNTFRLNVFEAFPDLADTPARQITSKHIGTILGRLKDRLQAKVQKERDDGPKRRVGNAARKLRAFLIAAFNAALAAQEERGDDTPLAGFALDANPAAAIPAKKYKALSGSGTRHLNDDELRVFLAKLNAVTGLAADGVRLCLFTGGQRPTQLLRVAPADFDSVRRTLLLKDIKGQRSEPRPHLVALNVLAFPLVQQLKKTNGHKAYLFALREVQLQPERLSEVVRDIAKAMVDEHTARGPFTLADLRRSAETMLAELGVSKDVRARVLSHGIGGVQDTHYDMHDYLAEKREALDKWAEKLQSLMEIEPEPVIEAAMPSNVVPIRRRGTR</sequence>
<dbReference type="GO" id="GO:0006310">
    <property type="term" value="P:DNA recombination"/>
    <property type="evidence" value="ECO:0007669"/>
    <property type="project" value="UniProtKB-KW"/>
</dbReference>
<dbReference type="Proteomes" id="UP000192920">
    <property type="component" value="Unassembled WGS sequence"/>
</dbReference>
<dbReference type="AlphaFoldDB" id="A0A1Y6BCK9"/>
<dbReference type="EMBL" id="FXAG01000003">
    <property type="protein sequence ID" value="SMF04143.1"/>
    <property type="molecule type" value="Genomic_DNA"/>
</dbReference>
<keyword evidence="4" id="KW-0233">DNA recombination</keyword>
<name>A0A1Y6BCK9_9NEIS</name>
<dbReference type="PANTHER" id="PTHR30629:SF2">
    <property type="entry name" value="PROPHAGE INTEGRASE INTS-RELATED"/>
    <property type="match status" value="1"/>
</dbReference>
<dbReference type="GO" id="GO:0003677">
    <property type="term" value="F:DNA binding"/>
    <property type="evidence" value="ECO:0007669"/>
    <property type="project" value="UniProtKB-KW"/>
</dbReference>
<dbReference type="RefSeq" id="WP_085275260.1">
    <property type="nucleotide sequence ID" value="NZ_FXAG01000003.1"/>
</dbReference>
<keyword evidence="3" id="KW-0238">DNA-binding</keyword>
<dbReference type="SUPFAM" id="SSF56349">
    <property type="entry name" value="DNA breaking-rejoining enzymes"/>
    <property type="match status" value="1"/>
</dbReference>
<evidence type="ECO:0000313" key="5">
    <source>
        <dbReference type="EMBL" id="SMF04143.1"/>
    </source>
</evidence>
<dbReference type="GO" id="GO:0015074">
    <property type="term" value="P:DNA integration"/>
    <property type="evidence" value="ECO:0007669"/>
    <property type="project" value="UniProtKB-KW"/>
</dbReference>
<dbReference type="STRING" id="1123014.SAMN02745746_00930"/>
<evidence type="ECO:0000256" key="2">
    <source>
        <dbReference type="ARBA" id="ARBA00022908"/>
    </source>
</evidence>
<dbReference type="Gene3D" id="1.10.443.10">
    <property type="entry name" value="Intergrase catalytic core"/>
    <property type="match status" value="1"/>
</dbReference>
<evidence type="ECO:0008006" key="7">
    <source>
        <dbReference type="Google" id="ProtNLM"/>
    </source>
</evidence>
<keyword evidence="2" id="KW-0229">DNA integration</keyword>
<proteinExistence type="inferred from homology"/>
<evidence type="ECO:0000256" key="3">
    <source>
        <dbReference type="ARBA" id="ARBA00023125"/>
    </source>
</evidence>
<evidence type="ECO:0000313" key="6">
    <source>
        <dbReference type="Proteomes" id="UP000192920"/>
    </source>
</evidence>
<reference evidence="6" key="1">
    <citation type="submission" date="2017-04" db="EMBL/GenBank/DDBJ databases">
        <authorList>
            <person name="Varghese N."/>
            <person name="Submissions S."/>
        </authorList>
    </citation>
    <scope>NUCLEOTIDE SEQUENCE [LARGE SCALE GENOMIC DNA]</scope>
    <source>
        <strain evidence="6">DSM 22618</strain>
    </source>
</reference>